<name>A0ABX3I4S2_9BACI</name>
<sequence>MRECKVDKKVTLSSKPIFLTLRNRLFSSENWITVFSAVFCQIPIAIKIRFQKASKMKFFILW</sequence>
<organism evidence="1 2">
    <name type="scientific">Bacillus haynesii</name>
    <dbReference type="NCBI Taxonomy" id="1925021"/>
    <lineage>
        <taxon>Bacteria</taxon>
        <taxon>Bacillati</taxon>
        <taxon>Bacillota</taxon>
        <taxon>Bacilli</taxon>
        <taxon>Bacillales</taxon>
        <taxon>Bacillaceae</taxon>
        <taxon>Bacillus</taxon>
    </lineage>
</organism>
<dbReference type="EMBL" id="MRBL01000013">
    <property type="protein sequence ID" value="OMI27126.1"/>
    <property type="molecule type" value="Genomic_DNA"/>
</dbReference>
<comment type="caution">
    <text evidence="1">The sequence shown here is derived from an EMBL/GenBank/DDBJ whole genome shotgun (WGS) entry which is preliminary data.</text>
</comment>
<evidence type="ECO:0000313" key="1">
    <source>
        <dbReference type="EMBL" id="OMI27126.1"/>
    </source>
</evidence>
<accession>A0ABX3I4S2</accession>
<evidence type="ECO:0000313" key="2">
    <source>
        <dbReference type="Proteomes" id="UP000187046"/>
    </source>
</evidence>
<keyword evidence="2" id="KW-1185">Reference proteome</keyword>
<proteinExistence type="predicted"/>
<reference evidence="1 2" key="1">
    <citation type="submission" date="2016-12" db="EMBL/GenBank/DDBJ databases">
        <title>Bacillus phylogenomics.</title>
        <authorList>
            <person name="Dunlap C."/>
        </authorList>
    </citation>
    <scope>NUCLEOTIDE SEQUENCE [LARGE SCALE GENOMIC DNA]</scope>
    <source>
        <strain evidence="1 2">NRRL B-41327</strain>
    </source>
</reference>
<dbReference type="Proteomes" id="UP000187046">
    <property type="component" value="Unassembled WGS sequence"/>
</dbReference>
<gene>
    <name evidence="1" type="ORF">BTA31_11435</name>
</gene>
<protein>
    <submittedName>
        <fullName evidence="1">Uncharacterized protein</fullName>
    </submittedName>
</protein>